<dbReference type="PROSITE" id="PS50005">
    <property type="entry name" value="TPR"/>
    <property type="match status" value="2"/>
</dbReference>
<dbReference type="InterPro" id="IPR019734">
    <property type="entry name" value="TPR_rpt"/>
</dbReference>
<dbReference type="STRING" id="1051891.A0A0C3QI29"/>
<reference evidence="9" key="2">
    <citation type="submission" date="2015-01" db="EMBL/GenBank/DDBJ databases">
        <title>Evolutionary Origins and Diversification of the Mycorrhizal Mutualists.</title>
        <authorList>
            <consortium name="DOE Joint Genome Institute"/>
            <consortium name="Mycorrhizal Genomics Consortium"/>
            <person name="Kohler A."/>
            <person name="Kuo A."/>
            <person name="Nagy L.G."/>
            <person name="Floudas D."/>
            <person name="Copeland A."/>
            <person name="Barry K.W."/>
            <person name="Cichocki N."/>
            <person name="Veneault-Fourrey C."/>
            <person name="LaButti K."/>
            <person name="Lindquist E.A."/>
            <person name="Lipzen A."/>
            <person name="Lundell T."/>
            <person name="Morin E."/>
            <person name="Murat C."/>
            <person name="Riley R."/>
            <person name="Ohm R."/>
            <person name="Sun H."/>
            <person name="Tunlid A."/>
            <person name="Henrissat B."/>
            <person name="Grigoriev I.V."/>
            <person name="Hibbett D.S."/>
            <person name="Martin F."/>
        </authorList>
    </citation>
    <scope>NUCLEOTIDE SEQUENCE [LARGE SCALE GENOMIC DNA]</scope>
    <source>
        <strain evidence="9">MUT 4182</strain>
    </source>
</reference>
<dbReference type="Pfam" id="PF00069">
    <property type="entry name" value="Pkinase"/>
    <property type="match status" value="1"/>
</dbReference>
<feature type="domain" description="Protein kinase" evidence="7">
    <location>
        <begin position="57"/>
        <end position="352"/>
    </location>
</feature>
<dbReference type="SMART" id="SM00028">
    <property type="entry name" value="TPR"/>
    <property type="match status" value="8"/>
</dbReference>
<keyword evidence="1" id="KW-0808">Transferase</keyword>
<reference evidence="8 9" key="1">
    <citation type="submission" date="2014-04" db="EMBL/GenBank/DDBJ databases">
        <authorList>
            <consortium name="DOE Joint Genome Institute"/>
            <person name="Kuo A."/>
            <person name="Girlanda M."/>
            <person name="Perotto S."/>
            <person name="Kohler A."/>
            <person name="Nagy L.G."/>
            <person name="Floudas D."/>
            <person name="Copeland A."/>
            <person name="Barry K.W."/>
            <person name="Cichocki N."/>
            <person name="Veneault-Fourrey C."/>
            <person name="LaButti K."/>
            <person name="Lindquist E.A."/>
            <person name="Lipzen A."/>
            <person name="Lundell T."/>
            <person name="Morin E."/>
            <person name="Murat C."/>
            <person name="Sun H."/>
            <person name="Tunlid A."/>
            <person name="Henrissat B."/>
            <person name="Grigoriev I.V."/>
            <person name="Hibbett D.S."/>
            <person name="Martin F."/>
            <person name="Nordberg H.P."/>
            <person name="Cantor M.N."/>
            <person name="Hua S.X."/>
        </authorList>
    </citation>
    <scope>NUCLEOTIDE SEQUENCE [LARGE SCALE GENOMIC DNA]</scope>
    <source>
        <strain evidence="8 9">MUT 4182</strain>
    </source>
</reference>
<dbReference type="PANTHER" id="PTHR44329">
    <property type="entry name" value="SERINE/THREONINE-PROTEIN KINASE TNNI3K-RELATED"/>
    <property type="match status" value="1"/>
</dbReference>
<feature type="repeat" description="TPR" evidence="5">
    <location>
        <begin position="490"/>
        <end position="523"/>
    </location>
</feature>
<dbReference type="GO" id="GO:0004674">
    <property type="term" value="F:protein serine/threonine kinase activity"/>
    <property type="evidence" value="ECO:0007669"/>
    <property type="project" value="TreeGrafter"/>
</dbReference>
<dbReference type="InterPro" id="IPR008271">
    <property type="entry name" value="Ser/Thr_kinase_AS"/>
</dbReference>
<dbReference type="SMART" id="SM00220">
    <property type="entry name" value="S_TKc"/>
    <property type="match status" value="1"/>
</dbReference>
<dbReference type="Pfam" id="PF13424">
    <property type="entry name" value="TPR_12"/>
    <property type="match status" value="3"/>
</dbReference>
<evidence type="ECO:0000313" key="8">
    <source>
        <dbReference type="EMBL" id="KIO26361.1"/>
    </source>
</evidence>
<dbReference type="EMBL" id="KN823025">
    <property type="protein sequence ID" value="KIO26361.1"/>
    <property type="molecule type" value="Genomic_DNA"/>
</dbReference>
<evidence type="ECO:0000313" key="9">
    <source>
        <dbReference type="Proteomes" id="UP000054248"/>
    </source>
</evidence>
<dbReference type="SUPFAM" id="SSF56112">
    <property type="entry name" value="Protein kinase-like (PK-like)"/>
    <property type="match status" value="1"/>
</dbReference>
<feature type="repeat" description="TPR" evidence="5">
    <location>
        <begin position="610"/>
        <end position="643"/>
    </location>
</feature>
<dbReference type="InterPro" id="IPR011009">
    <property type="entry name" value="Kinase-like_dom_sf"/>
</dbReference>
<keyword evidence="9" id="KW-1185">Reference proteome</keyword>
<sequence length="697" mass="78862">MDLDEETDHGDFQIPSTRASNQPSINKVTSKPTLKKLSVRERFTRLSKYRIRPSTIKCEAKPSGRGGNGEVVRANFKRNKGARGKRVAVKKLHFDEDMDKEFVHEVEMLADLSHENIVKLIGFCEDLDHDKAWIILSWEPNGNVREFLASGEWEIPERISLIQDTFCGLEYLHTRETPIRHGDLKSLNIIVSSSCHAVITDFGSARAVKKQAVPDGNVQDASEPLGMDGHAIGPQVTIVATGNQLTLTSPAWTLRWAAPEVVKDEEQQGLPSDIWSAGWVGWEIMTDRIPFSDVFLLGPLTWRVIQGKVPSAHGDPQLSQITRLCNLMQDCWKLDPRDRPSIKECFNEVKWMPSTPPSSKTSSGSKVPSTELLLQMAHFNYSRDRHQDAALLLDRALHIATNENDHGTRAKVLESLADVYHVQANYTEAEESFIRAQEIYKSIGEEQGRANTLLGLGHVYRLQSHHWKAEQCYIQAQAVYARLGDDQGRANVLDGLGRVYRTQSKYEKAEESYKQAREIYVRIGDDQSRASTLEGLANLYRLQNRYHEAQESYKQTQEIYTRIGDDLGRANTLDGLGDVYDAEAMYTEAEKCYTEAQKIYVRTDHDQGRANTFAGLGNVYLAQSQYTEAEESYRQAHEIYARIGYDHGRADTLGGLGDLYWEQGRSTEAAPFYAQARDLYSQVGDPDSEQHVLRYIR</sequence>
<feature type="compositionally biased region" description="Polar residues" evidence="6">
    <location>
        <begin position="14"/>
        <end position="30"/>
    </location>
</feature>
<evidence type="ECO:0000256" key="4">
    <source>
        <dbReference type="ARBA" id="ARBA00022840"/>
    </source>
</evidence>
<dbReference type="Gene3D" id="1.10.510.10">
    <property type="entry name" value="Transferase(Phosphotransferase) domain 1"/>
    <property type="match status" value="1"/>
</dbReference>
<dbReference type="OrthoDB" id="621413at2759"/>
<evidence type="ECO:0000256" key="6">
    <source>
        <dbReference type="SAM" id="MobiDB-lite"/>
    </source>
</evidence>
<evidence type="ECO:0000256" key="5">
    <source>
        <dbReference type="PROSITE-ProRule" id="PRU00339"/>
    </source>
</evidence>
<keyword evidence="2" id="KW-0547">Nucleotide-binding</keyword>
<keyword evidence="4" id="KW-0067">ATP-binding</keyword>
<dbReference type="PANTHER" id="PTHR44329:SF288">
    <property type="entry name" value="MITOGEN-ACTIVATED PROTEIN KINASE KINASE KINASE 20"/>
    <property type="match status" value="1"/>
</dbReference>
<dbReference type="SUPFAM" id="SSF48452">
    <property type="entry name" value="TPR-like"/>
    <property type="match status" value="2"/>
</dbReference>
<dbReference type="PROSITE" id="PS00108">
    <property type="entry name" value="PROTEIN_KINASE_ST"/>
    <property type="match status" value="1"/>
</dbReference>
<dbReference type="InterPro" id="IPR000719">
    <property type="entry name" value="Prot_kinase_dom"/>
</dbReference>
<dbReference type="AlphaFoldDB" id="A0A0C3QI29"/>
<dbReference type="Proteomes" id="UP000054248">
    <property type="component" value="Unassembled WGS sequence"/>
</dbReference>
<dbReference type="Gene3D" id="1.25.40.10">
    <property type="entry name" value="Tetratricopeptide repeat domain"/>
    <property type="match status" value="2"/>
</dbReference>
<dbReference type="InterPro" id="IPR011990">
    <property type="entry name" value="TPR-like_helical_dom_sf"/>
</dbReference>
<accession>A0A0C3QI29</accession>
<dbReference type="PROSITE" id="PS50011">
    <property type="entry name" value="PROTEIN_KINASE_DOM"/>
    <property type="match status" value="1"/>
</dbReference>
<keyword evidence="5" id="KW-0802">TPR repeat</keyword>
<evidence type="ECO:0000256" key="1">
    <source>
        <dbReference type="ARBA" id="ARBA00022679"/>
    </source>
</evidence>
<name>A0A0C3QI29_9AGAM</name>
<dbReference type="InterPro" id="IPR051681">
    <property type="entry name" value="Ser/Thr_Kinases-Pseudokinases"/>
</dbReference>
<dbReference type="GO" id="GO:0005524">
    <property type="term" value="F:ATP binding"/>
    <property type="evidence" value="ECO:0007669"/>
    <property type="project" value="UniProtKB-KW"/>
</dbReference>
<evidence type="ECO:0000256" key="3">
    <source>
        <dbReference type="ARBA" id="ARBA00022777"/>
    </source>
</evidence>
<proteinExistence type="predicted"/>
<organism evidence="8 9">
    <name type="scientific">Tulasnella calospora MUT 4182</name>
    <dbReference type="NCBI Taxonomy" id="1051891"/>
    <lineage>
        <taxon>Eukaryota</taxon>
        <taxon>Fungi</taxon>
        <taxon>Dikarya</taxon>
        <taxon>Basidiomycota</taxon>
        <taxon>Agaricomycotina</taxon>
        <taxon>Agaricomycetes</taxon>
        <taxon>Cantharellales</taxon>
        <taxon>Tulasnellaceae</taxon>
        <taxon>Tulasnella</taxon>
    </lineage>
</organism>
<keyword evidence="3" id="KW-0418">Kinase</keyword>
<evidence type="ECO:0000259" key="7">
    <source>
        <dbReference type="PROSITE" id="PS50011"/>
    </source>
</evidence>
<evidence type="ECO:0000256" key="2">
    <source>
        <dbReference type="ARBA" id="ARBA00022741"/>
    </source>
</evidence>
<gene>
    <name evidence="8" type="ORF">M407DRAFT_24327</name>
</gene>
<feature type="region of interest" description="Disordered" evidence="6">
    <location>
        <begin position="1"/>
        <end position="30"/>
    </location>
</feature>
<protein>
    <recommendedName>
        <fullName evidence="7">Protein kinase domain-containing protein</fullName>
    </recommendedName>
</protein>
<dbReference type="HOGENOM" id="CLU_000288_7_37_1"/>